<evidence type="ECO:0000313" key="1">
    <source>
        <dbReference type="EMBL" id="RDB29347.1"/>
    </source>
</evidence>
<dbReference type="OrthoDB" id="2776971at2759"/>
<evidence type="ECO:0000313" key="2">
    <source>
        <dbReference type="Proteomes" id="UP000076154"/>
    </source>
</evidence>
<comment type="caution">
    <text evidence="1">The sequence shown here is derived from an EMBL/GenBank/DDBJ whole genome shotgun (WGS) entry which is preliminary data.</text>
</comment>
<dbReference type="InParanoid" id="A0A369K919"/>
<gene>
    <name evidence="1" type="ORF">Hypma_014919</name>
</gene>
<dbReference type="EMBL" id="LUEZ02000010">
    <property type="protein sequence ID" value="RDB29347.1"/>
    <property type="molecule type" value="Genomic_DNA"/>
</dbReference>
<protein>
    <submittedName>
        <fullName evidence="1">Uncharacterized protein</fullName>
    </submittedName>
</protein>
<dbReference type="AlphaFoldDB" id="A0A369K919"/>
<reference evidence="1" key="1">
    <citation type="submission" date="2018-04" db="EMBL/GenBank/DDBJ databases">
        <title>Whole genome sequencing of Hypsizygus marmoreus.</title>
        <authorList>
            <person name="Choi I.-G."/>
            <person name="Min B."/>
            <person name="Kim J.-G."/>
            <person name="Kim S."/>
            <person name="Oh Y.-L."/>
            <person name="Kong W.-S."/>
            <person name="Park H."/>
            <person name="Jeong J."/>
            <person name="Song E.-S."/>
        </authorList>
    </citation>
    <scope>NUCLEOTIDE SEQUENCE [LARGE SCALE GENOMIC DNA]</scope>
    <source>
        <strain evidence="1">51987-8</strain>
    </source>
</reference>
<keyword evidence="2" id="KW-1185">Reference proteome</keyword>
<accession>A0A369K919</accession>
<sequence length="71" mass="8053">MLYYGVPLFYTHMHLLVPDDQLETAYRNLLAAGYKDSPVPLLPVVGLGDPNLHWEELTCPAHRIGLPLFFC</sequence>
<dbReference type="Proteomes" id="UP000076154">
    <property type="component" value="Unassembled WGS sequence"/>
</dbReference>
<name>A0A369K919_HYPMA</name>
<organism evidence="1 2">
    <name type="scientific">Hypsizygus marmoreus</name>
    <name type="common">White beech mushroom</name>
    <name type="synonym">Agaricus marmoreus</name>
    <dbReference type="NCBI Taxonomy" id="39966"/>
    <lineage>
        <taxon>Eukaryota</taxon>
        <taxon>Fungi</taxon>
        <taxon>Dikarya</taxon>
        <taxon>Basidiomycota</taxon>
        <taxon>Agaricomycotina</taxon>
        <taxon>Agaricomycetes</taxon>
        <taxon>Agaricomycetidae</taxon>
        <taxon>Agaricales</taxon>
        <taxon>Tricholomatineae</taxon>
        <taxon>Lyophyllaceae</taxon>
        <taxon>Hypsizygus</taxon>
    </lineage>
</organism>
<proteinExistence type="predicted"/>